<dbReference type="PROSITE" id="PS51318">
    <property type="entry name" value="TAT"/>
    <property type="match status" value="1"/>
</dbReference>
<dbReference type="InterPro" id="IPR012341">
    <property type="entry name" value="6hp_glycosidase-like_sf"/>
</dbReference>
<sequence>MVVDRRAFIGGTTVAVTAGLLTPATAAARNESVSSEVFGCDGMSERDWREFIGQQDLIWKKGPTGYGQAPFLGDGKLGSVVYAEGNTVRFTVQHAHSQDHRQVNGTQFGLCRLPVGNLVLTATGTVTGVDWRLDLWNAELRGKVVTDKGVIEFRAYVHTSRSVLVLSVTGSGDEDPALVFTPSKAIPPRAAFNPLPEGYVFNPDPTTKTDGKEQLALQSLLVGGQTATAYRLTKRRRTQELLLGVAHTFPEATAETEALKLVRSAAALGDRMLERTHRMWWNDFYPKSFLSIPDQRLQSFYWIQLYKVAAGSRAGSPVMATTGPWLESTPWAAAWWNLNMQLQYWVLHGSGHLELDAITTTLKANQEQLVRNVRPEYQHDSAGVNRSTDRFTSNAGYLAVPSPGGGTKELGNLTWALHNVWLSYRHTMDKKILSDVVFPLLRRAINYYLHFLTKGSDGKLHLDETTSPEYGNAPDCNYDLQLLRWGCQTLIDSAKTLKIDDPLAPKWQEVLDNLVPYPVNENGLMVGAGVPFVVSHRHYSHMLAIFPLMTINWEQPENRALIEKSLKHWMSLEPAHRGYSYSGSGSIAARMFRGDEAYAYFIQMFDTTKRFPVLENTMYLEAGPVVETPLSGAQTIHDFLLQSWGGVIRVFPAVPSAWKDAVLDRHSAEGAFDVTARRSGGKTDFVLVRSRAGEPLVLRHGIAGEVTVRTPSGRPVKYRDRGDGTLEIELAKGREVLVHPKGKRPDLTIKPVAITAPGKPWGLPG</sequence>
<dbReference type="RefSeq" id="WP_146350649.1">
    <property type="nucleotide sequence ID" value="NZ_VOBR01000005.1"/>
</dbReference>
<name>A0A563EY89_9PSEU</name>
<feature type="domain" description="Glycosyl hydrolase family 95 catalytic" evidence="1">
    <location>
        <begin position="306"/>
        <end position="609"/>
    </location>
</feature>
<evidence type="ECO:0000259" key="1">
    <source>
        <dbReference type="Pfam" id="PF22124"/>
    </source>
</evidence>
<dbReference type="Gene3D" id="1.50.10.10">
    <property type="match status" value="1"/>
</dbReference>
<dbReference type="PANTHER" id="PTHR31084">
    <property type="entry name" value="ALPHA-L-FUCOSIDASE 2"/>
    <property type="match status" value="1"/>
</dbReference>
<dbReference type="Proteomes" id="UP000316639">
    <property type="component" value="Unassembled WGS sequence"/>
</dbReference>
<dbReference type="GO" id="GO:0005975">
    <property type="term" value="P:carbohydrate metabolic process"/>
    <property type="evidence" value="ECO:0007669"/>
    <property type="project" value="InterPro"/>
</dbReference>
<dbReference type="InterPro" id="IPR006311">
    <property type="entry name" value="TAT_signal"/>
</dbReference>
<gene>
    <name evidence="2" type="ORF">FKR81_09805</name>
</gene>
<keyword evidence="3" id="KW-1185">Reference proteome</keyword>
<dbReference type="OrthoDB" id="9816459at2"/>
<dbReference type="Pfam" id="PF22124">
    <property type="entry name" value="Glyco_hydro_95_cat"/>
    <property type="match status" value="1"/>
</dbReference>
<reference evidence="2 3" key="1">
    <citation type="submission" date="2019-07" db="EMBL/GenBank/DDBJ databases">
        <title>Lentzea xizangensis sp. nov., isolated from Qinghai-Tibetan Plateau Soils.</title>
        <authorList>
            <person name="Huang J."/>
        </authorList>
    </citation>
    <scope>NUCLEOTIDE SEQUENCE [LARGE SCALE GENOMIC DNA]</scope>
    <source>
        <strain evidence="2 3">FXJ1.1311</strain>
    </source>
</reference>
<comment type="caution">
    <text evidence="2">The sequence shown here is derived from an EMBL/GenBank/DDBJ whole genome shotgun (WGS) entry which is preliminary data.</text>
</comment>
<accession>A0A563EY89</accession>
<dbReference type="EMBL" id="VOBR01000005">
    <property type="protein sequence ID" value="TWP52593.1"/>
    <property type="molecule type" value="Genomic_DNA"/>
</dbReference>
<proteinExistence type="predicted"/>
<evidence type="ECO:0000313" key="3">
    <source>
        <dbReference type="Proteomes" id="UP000316639"/>
    </source>
</evidence>
<evidence type="ECO:0000313" key="2">
    <source>
        <dbReference type="EMBL" id="TWP52593.1"/>
    </source>
</evidence>
<dbReference type="SUPFAM" id="SSF48208">
    <property type="entry name" value="Six-hairpin glycosidases"/>
    <property type="match status" value="1"/>
</dbReference>
<organism evidence="2 3">
    <name type="scientific">Lentzea tibetensis</name>
    <dbReference type="NCBI Taxonomy" id="2591470"/>
    <lineage>
        <taxon>Bacteria</taxon>
        <taxon>Bacillati</taxon>
        <taxon>Actinomycetota</taxon>
        <taxon>Actinomycetes</taxon>
        <taxon>Pseudonocardiales</taxon>
        <taxon>Pseudonocardiaceae</taxon>
        <taxon>Lentzea</taxon>
    </lineage>
</organism>
<dbReference type="InterPro" id="IPR054363">
    <property type="entry name" value="GH95_cat"/>
</dbReference>
<dbReference type="AlphaFoldDB" id="A0A563EY89"/>
<dbReference type="InterPro" id="IPR008928">
    <property type="entry name" value="6-hairpin_glycosidase_sf"/>
</dbReference>
<protein>
    <submittedName>
        <fullName evidence="2">Tat pathway signal sequence domain protein</fullName>
    </submittedName>
</protein>
<dbReference type="PANTHER" id="PTHR31084:SF0">
    <property type="entry name" value="ALPHA-L-FUCOSIDASE 2"/>
    <property type="match status" value="1"/>
</dbReference>
<dbReference type="GO" id="GO:0004560">
    <property type="term" value="F:alpha-L-fucosidase activity"/>
    <property type="evidence" value="ECO:0007669"/>
    <property type="project" value="TreeGrafter"/>
</dbReference>